<evidence type="ECO:0000313" key="2">
    <source>
        <dbReference type="Proteomes" id="UP001515480"/>
    </source>
</evidence>
<dbReference type="Gene3D" id="3.40.50.300">
    <property type="entry name" value="P-loop containing nucleotide triphosphate hydrolases"/>
    <property type="match status" value="1"/>
</dbReference>
<protein>
    <recommendedName>
        <fullName evidence="3">Sulfotransferase</fullName>
    </recommendedName>
</protein>
<accession>A0AB34KCY1</accession>
<dbReference type="EMBL" id="JBGBPQ010000001">
    <property type="protein sequence ID" value="KAL1530846.1"/>
    <property type="molecule type" value="Genomic_DNA"/>
</dbReference>
<organism evidence="1 2">
    <name type="scientific">Prymnesium parvum</name>
    <name type="common">Toxic golden alga</name>
    <dbReference type="NCBI Taxonomy" id="97485"/>
    <lineage>
        <taxon>Eukaryota</taxon>
        <taxon>Haptista</taxon>
        <taxon>Haptophyta</taxon>
        <taxon>Prymnesiophyceae</taxon>
        <taxon>Prymnesiales</taxon>
        <taxon>Prymnesiaceae</taxon>
        <taxon>Prymnesium</taxon>
    </lineage>
</organism>
<dbReference type="Proteomes" id="UP001515480">
    <property type="component" value="Unassembled WGS sequence"/>
</dbReference>
<sequence>MLNPSSPSWCVGGIIADTRAVSSICCKRECVTCGGADCAKRFRRTLASGDVVDSKQACCKSVIFKSGRTCNSSYDDACVMPLPTNYTHPLSELSPALISRASPPPISSWPPIERSTGGTSFDIGGQELLPAATSSCQKYPPPTLASPFFFFHLPKAGGTSLRTIIARDARRLNVTPFIPCKHGLKCAWFLNDTVNTRTCPWNASSHPMACMYPKIVQCSAILGGHFGVSFANSLVRAGDVGGCRGPRWQLPRAVGTRQVHRAVETTPSISCIMNFRHPVERLLSCHVNDRFAFGLRTAMLKGYMTQFDEQLNDTQGVKMIGSEHLLCSHLRAKNIKIQFARICVVRVRADGFVPPNDLIDPRGPRKPCPRSTGSQCCDPLRAGNEGYVASFHNVTCFTDEFVKKVWEGWPGKPKPIKR</sequence>
<dbReference type="InterPro" id="IPR027417">
    <property type="entry name" value="P-loop_NTPase"/>
</dbReference>
<reference evidence="1 2" key="1">
    <citation type="journal article" date="2024" name="Science">
        <title>Giant polyketide synthase enzymes in the biosynthesis of giant marine polyether toxins.</title>
        <authorList>
            <person name="Fallon T.R."/>
            <person name="Shende V.V."/>
            <person name="Wierzbicki I.H."/>
            <person name="Pendleton A.L."/>
            <person name="Watervoot N.F."/>
            <person name="Auber R.P."/>
            <person name="Gonzalez D.J."/>
            <person name="Wisecaver J.H."/>
            <person name="Moore B.S."/>
        </authorList>
    </citation>
    <scope>NUCLEOTIDE SEQUENCE [LARGE SCALE GENOMIC DNA]</scope>
    <source>
        <strain evidence="1 2">12B1</strain>
    </source>
</reference>
<dbReference type="AlphaFoldDB" id="A0AB34KCY1"/>
<proteinExistence type="predicted"/>
<evidence type="ECO:0000313" key="1">
    <source>
        <dbReference type="EMBL" id="KAL1530846.1"/>
    </source>
</evidence>
<keyword evidence="2" id="KW-1185">Reference proteome</keyword>
<evidence type="ECO:0008006" key="3">
    <source>
        <dbReference type="Google" id="ProtNLM"/>
    </source>
</evidence>
<comment type="caution">
    <text evidence="1">The sequence shown here is derived from an EMBL/GenBank/DDBJ whole genome shotgun (WGS) entry which is preliminary data.</text>
</comment>
<gene>
    <name evidence="1" type="ORF">AB1Y20_001741</name>
</gene>
<dbReference type="SUPFAM" id="SSF52540">
    <property type="entry name" value="P-loop containing nucleoside triphosphate hydrolases"/>
    <property type="match status" value="1"/>
</dbReference>
<name>A0AB34KCY1_PRYPA</name>